<gene>
    <name evidence="1" type="ORF">KIPB_005245</name>
</gene>
<sequence>MLNSCVHVQFSSHCAHATPVFLIFKYCNVSLPLPLSLAPRSTSTLLSLSPSPPSISPQVCFNPAFCSVMVGESLSIAVVLLPYSALSSKWHVRHGSRQWTSDVSV</sequence>
<evidence type="ECO:0000313" key="2">
    <source>
        <dbReference type="Proteomes" id="UP000265618"/>
    </source>
</evidence>
<name>A0A9K3CVR5_9EUKA</name>
<dbReference type="EMBL" id="BDIP01001206">
    <property type="protein sequence ID" value="GIQ83852.1"/>
    <property type="molecule type" value="Genomic_DNA"/>
</dbReference>
<comment type="caution">
    <text evidence="1">The sequence shown here is derived from an EMBL/GenBank/DDBJ whole genome shotgun (WGS) entry which is preliminary data.</text>
</comment>
<keyword evidence="2" id="KW-1185">Reference proteome</keyword>
<organism evidence="1 2">
    <name type="scientific">Kipferlia bialata</name>
    <dbReference type="NCBI Taxonomy" id="797122"/>
    <lineage>
        <taxon>Eukaryota</taxon>
        <taxon>Metamonada</taxon>
        <taxon>Carpediemonas-like organisms</taxon>
        <taxon>Kipferlia</taxon>
    </lineage>
</organism>
<evidence type="ECO:0000313" key="1">
    <source>
        <dbReference type="EMBL" id="GIQ83852.1"/>
    </source>
</evidence>
<accession>A0A9K3CVR5</accession>
<protein>
    <submittedName>
        <fullName evidence="1">Uncharacterized protein</fullName>
    </submittedName>
</protein>
<dbReference type="AlphaFoldDB" id="A0A9K3CVR5"/>
<dbReference type="Proteomes" id="UP000265618">
    <property type="component" value="Unassembled WGS sequence"/>
</dbReference>
<reference evidence="1 2" key="1">
    <citation type="journal article" date="2018" name="PLoS ONE">
        <title>The draft genome of Kipferlia bialata reveals reductive genome evolution in fornicate parasites.</title>
        <authorList>
            <person name="Tanifuji G."/>
            <person name="Takabayashi S."/>
            <person name="Kume K."/>
            <person name="Takagi M."/>
            <person name="Nakayama T."/>
            <person name="Kamikawa R."/>
            <person name="Inagaki Y."/>
            <person name="Hashimoto T."/>
        </authorList>
    </citation>
    <scope>NUCLEOTIDE SEQUENCE [LARGE SCALE GENOMIC DNA]</scope>
    <source>
        <strain evidence="1">NY0173</strain>
    </source>
</reference>
<proteinExistence type="predicted"/>